<dbReference type="AlphaFoldDB" id="A0A1F5LR22"/>
<sequence length="321" mass="36159">MAGSCKGTQGWMRNNQLLSQKLPACYLLRCCQLKRCIAASAAQLLSKALKPKLIIILAGYDEHINRLMSINDGLTSRFPESLQFDYLSSKDCIRLTFELLSKEKKKLLEKSQVDFDITCLQSPDYDFMKDVSERFDTLSETKGWANARDVGTLTKTIFGKTIECSNGQKMQLSKATILEDIDFMILERSHRGNALKTSSIMTKGPKKTGLAVRTKTIAKPVAPVESRSLAQEDTASTEQNAVIETRTEGSIATTKRDFGVDDAVWYQLEKDKALTDAQEKEYLRLQKEEEAQQKAILELKEEENKATRELDEARHKADDDA</sequence>
<dbReference type="PANTHER" id="PTHR43392:SF2">
    <property type="entry name" value="AAA-TYPE ATPASE FAMILY PROTEIN _ ANKYRIN REPEAT FAMILY PROTEIN"/>
    <property type="match status" value="1"/>
</dbReference>
<dbReference type="GO" id="GO:0016887">
    <property type="term" value="F:ATP hydrolysis activity"/>
    <property type="evidence" value="ECO:0007669"/>
    <property type="project" value="TreeGrafter"/>
</dbReference>
<dbReference type="GeneID" id="34573995"/>
<keyword evidence="3" id="KW-1185">Reference proteome</keyword>
<dbReference type="EMBL" id="LXJU01000004">
    <property type="protein sequence ID" value="OGE55658.1"/>
    <property type="molecule type" value="Genomic_DNA"/>
</dbReference>
<feature type="region of interest" description="Disordered" evidence="1">
    <location>
        <begin position="223"/>
        <end position="243"/>
    </location>
</feature>
<evidence type="ECO:0000313" key="2">
    <source>
        <dbReference type="EMBL" id="OGE55658.1"/>
    </source>
</evidence>
<name>A0A1F5LR22_PENAI</name>
<dbReference type="OrthoDB" id="2423195at2759"/>
<dbReference type="STRING" id="1835702.A0A1F5LR22"/>
<dbReference type="PANTHER" id="PTHR43392">
    <property type="entry name" value="AAA-TYPE ATPASE FAMILY PROTEIN / ANKYRIN REPEAT FAMILY PROTEIN"/>
    <property type="match status" value="1"/>
</dbReference>
<proteinExistence type="predicted"/>
<dbReference type="Proteomes" id="UP000177622">
    <property type="component" value="Unassembled WGS sequence"/>
</dbReference>
<reference evidence="2 3" key="1">
    <citation type="journal article" date="2016" name="Sci. Rep.">
        <title>Penicillium arizonense, a new, genome sequenced fungal species, reveals a high chemical diversity in secreted metabolites.</title>
        <authorList>
            <person name="Grijseels S."/>
            <person name="Nielsen J.C."/>
            <person name="Randelovic M."/>
            <person name="Nielsen J."/>
            <person name="Nielsen K.F."/>
            <person name="Workman M."/>
            <person name="Frisvad J.C."/>
        </authorList>
    </citation>
    <scope>NUCLEOTIDE SEQUENCE [LARGE SCALE GENOMIC DNA]</scope>
    <source>
        <strain evidence="2 3">CBS 141311</strain>
    </source>
</reference>
<feature type="compositionally biased region" description="Polar residues" evidence="1">
    <location>
        <begin position="228"/>
        <end position="243"/>
    </location>
</feature>
<protein>
    <submittedName>
        <fullName evidence="2">Uncharacterized protein</fullName>
    </submittedName>
</protein>
<comment type="caution">
    <text evidence="2">The sequence shown here is derived from an EMBL/GenBank/DDBJ whole genome shotgun (WGS) entry which is preliminary data.</text>
</comment>
<dbReference type="InterPro" id="IPR050773">
    <property type="entry name" value="CbxX/CfxQ_RuBisCO_ESX"/>
</dbReference>
<evidence type="ECO:0000313" key="3">
    <source>
        <dbReference type="Proteomes" id="UP000177622"/>
    </source>
</evidence>
<organism evidence="2 3">
    <name type="scientific">Penicillium arizonense</name>
    <dbReference type="NCBI Taxonomy" id="1835702"/>
    <lineage>
        <taxon>Eukaryota</taxon>
        <taxon>Fungi</taxon>
        <taxon>Dikarya</taxon>
        <taxon>Ascomycota</taxon>
        <taxon>Pezizomycotina</taxon>
        <taxon>Eurotiomycetes</taxon>
        <taxon>Eurotiomycetidae</taxon>
        <taxon>Eurotiales</taxon>
        <taxon>Aspergillaceae</taxon>
        <taxon>Penicillium</taxon>
    </lineage>
</organism>
<dbReference type="RefSeq" id="XP_022491087.1">
    <property type="nucleotide sequence ID" value="XM_022629261.1"/>
</dbReference>
<gene>
    <name evidence="2" type="ORF">PENARI_c004G07929</name>
</gene>
<accession>A0A1F5LR22</accession>
<evidence type="ECO:0000256" key="1">
    <source>
        <dbReference type="SAM" id="MobiDB-lite"/>
    </source>
</evidence>
<feature type="region of interest" description="Disordered" evidence="1">
    <location>
        <begin position="298"/>
        <end position="321"/>
    </location>
</feature>